<proteinExistence type="predicted"/>
<accession>A0A1G2I3M3</accession>
<name>A0A1G2I3M3_9BACT</name>
<organism evidence="2 3">
    <name type="scientific">Candidatus Staskawiczbacteria bacterium RIFCSPHIGHO2_12_FULL_38_11</name>
    <dbReference type="NCBI Taxonomy" id="1802209"/>
    <lineage>
        <taxon>Bacteria</taxon>
        <taxon>Candidatus Staskawicziibacteriota</taxon>
    </lineage>
</organism>
<dbReference type="Proteomes" id="UP000179214">
    <property type="component" value="Unassembled WGS sequence"/>
</dbReference>
<protein>
    <submittedName>
        <fullName evidence="2">Uncharacterized protein</fullName>
    </submittedName>
</protein>
<evidence type="ECO:0000256" key="1">
    <source>
        <dbReference type="SAM" id="Coils"/>
    </source>
</evidence>
<reference evidence="2 3" key="1">
    <citation type="journal article" date="2016" name="Nat. Commun.">
        <title>Thousands of microbial genomes shed light on interconnected biogeochemical processes in an aquifer system.</title>
        <authorList>
            <person name="Anantharaman K."/>
            <person name="Brown C.T."/>
            <person name="Hug L.A."/>
            <person name="Sharon I."/>
            <person name="Castelle C.J."/>
            <person name="Probst A.J."/>
            <person name="Thomas B.C."/>
            <person name="Singh A."/>
            <person name="Wilkins M.J."/>
            <person name="Karaoz U."/>
            <person name="Brodie E.L."/>
            <person name="Williams K.H."/>
            <person name="Hubbard S.S."/>
            <person name="Banfield J.F."/>
        </authorList>
    </citation>
    <scope>NUCLEOTIDE SEQUENCE [LARGE SCALE GENOMIC DNA]</scope>
</reference>
<gene>
    <name evidence="2" type="ORF">A3F47_02135</name>
</gene>
<keyword evidence="1" id="KW-0175">Coiled coil</keyword>
<evidence type="ECO:0000313" key="3">
    <source>
        <dbReference type="Proteomes" id="UP000179214"/>
    </source>
</evidence>
<dbReference type="AlphaFoldDB" id="A0A1G2I3M3"/>
<evidence type="ECO:0000313" key="2">
    <source>
        <dbReference type="EMBL" id="OGZ69406.1"/>
    </source>
</evidence>
<sequence length="583" mass="66043">MACCHYSNECFLKGRCPVGKQEMIGGVELLGKLAGKHNAQPVIEPKTDKLKTGESPKAPVIKKLAVKKLSLPEVQFTSADGKAALDLIFEQLETEQAAEQKAQEDQRLAEQQAKKEQMESICEFVAWMKECPLKFIQDVESKLSLLDPQRREKFLKSEIPGSHGITVGEQKKAYEKEIRDAKKGDDLTIELCLTVAEETFWLSAKHFSSEELEGKIRGLVTKNVIQENLQGSIEGLGKVKYFLAERFDNLDSTIKADLENQLKTEISNQVIRLKKETREENKEKTPALVAPANQDVPLDELFFGNPNRFHKGKSSVMAWQHQGHDNVIKLTRWGNDLYIDDVVGDAISESFKRIKQAMPEDLRKDGPSIPLYYILAKNDRQHLCPTKNINGKQRFQYGAFIEEKFALEMALWIRLGAGHCLPPHRLLQQPAPANNNGSGNRNGVYKKQPVKSPGELLTDEEFFYEHGLGGYDLVFSAGFHYKVEDRNWNPTGEVITLDKEAILRIQREEAEGENFILLESTNSSELASMLEKANLHVYGERDGIFMFNERFKDEPNWKFFPTAIRLALKLAFGRMKEAADKSA</sequence>
<feature type="coiled-coil region" evidence="1">
    <location>
        <begin position="92"/>
        <end position="121"/>
    </location>
</feature>
<comment type="caution">
    <text evidence="2">The sequence shown here is derived from an EMBL/GenBank/DDBJ whole genome shotgun (WGS) entry which is preliminary data.</text>
</comment>
<dbReference type="EMBL" id="MHOV01000035">
    <property type="protein sequence ID" value="OGZ69406.1"/>
    <property type="molecule type" value="Genomic_DNA"/>
</dbReference>